<dbReference type="Pfam" id="PF26310">
    <property type="entry name" value="YczF"/>
    <property type="match status" value="1"/>
</dbReference>
<dbReference type="OrthoDB" id="2920695at2"/>
<gene>
    <name evidence="2" type="ORF">CHM34_17080</name>
</gene>
<comment type="caution">
    <text evidence="2">The sequence shown here is derived from an EMBL/GenBank/DDBJ whole genome shotgun (WGS) entry which is preliminary data.</text>
</comment>
<organism evidence="2 3">
    <name type="scientific">Paludifilum halophilum</name>
    <dbReference type="NCBI Taxonomy" id="1642702"/>
    <lineage>
        <taxon>Bacteria</taxon>
        <taxon>Bacillati</taxon>
        <taxon>Bacillota</taxon>
        <taxon>Bacilli</taxon>
        <taxon>Bacillales</taxon>
        <taxon>Thermoactinomycetaceae</taxon>
        <taxon>Paludifilum</taxon>
    </lineage>
</organism>
<feature type="transmembrane region" description="Helical" evidence="1">
    <location>
        <begin position="42"/>
        <end position="63"/>
    </location>
</feature>
<sequence>MKSFLIFLILLFLGAATSVLVNLLAGDSLKKALFHLKNPFWVIDPAEVLLIVFFLLLPLVQAFRRRAKANQSKR</sequence>
<dbReference type="AlphaFoldDB" id="A0A235B2Z9"/>
<keyword evidence="1" id="KW-0812">Transmembrane</keyword>
<dbReference type="RefSeq" id="WP_094265829.1">
    <property type="nucleotide sequence ID" value="NZ_NOWF01000014.1"/>
</dbReference>
<keyword evidence="1" id="KW-1133">Transmembrane helix</keyword>
<keyword evidence="3" id="KW-1185">Reference proteome</keyword>
<protein>
    <submittedName>
        <fullName evidence="2">Uncharacterized protein</fullName>
    </submittedName>
</protein>
<accession>A0A235B2Z9</accession>
<name>A0A235B2Z9_9BACL</name>
<evidence type="ECO:0000256" key="1">
    <source>
        <dbReference type="SAM" id="Phobius"/>
    </source>
</evidence>
<evidence type="ECO:0000313" key="2">
    <source>
        <dbReference type="EMBL" id="OYD06277.1"/>
    </source>
</evidence>
<dbReference type="EMBL" id="NOWF01000014">
    <property type="protein sequence ID" value="OYD06277.1"/>
    <property type="molecule type" value="Genomic_DNA"/>
</dbReference>
<dbReference type="Proteomes" id="UP000215459">
    <property type="component" value="Unassembled WGS sequence"/>
</dbReference>
<evidence type="ECO:0000313" key="3">
    <source>
        <dbReference type="Proteomes" id="UP000215459"/>
    </source>
</evidence>
<keyword evidence="1" id="KW-0472">Membrane</keyword>
<dbReference type="InterPro" id="IPR058725">
    <property type="entry name" value="YczF"/>
</dbReference>
<reference evidence="2 3" key="1">
    <citation type="submission" date="2017-07" db="EMBL/GenBank/DDBJ databases">
        <title>The genome sequence of Paludifilum halophilum highlights mechanisms for microbial adaptation to high salt environemnts.</title>
        <authorList>
            <person name="Belbahri L."/>
        </authorList>
    </citation>
    <scope>NUCLEOTIDE SEQUENCE [LARGE SCALE GENOMIC DNA]</scope>
    <source>
        <strain evidence="2 3">DSM 102817</strain>
    </source>
</reference>
<proteinExistence type="predicted"/>